<dbReference type="EMBL" id="VFOZ01000002">
    <property type="protein sequence ID" value="TQL90845.1"/>
    <property type="molecule type" value="Genomic_DNA"/>
</dbReference>
<evidence type="ECO:0000313" key="1">
    <source>
        <dbReference type="EMBL" id="TQL90845.1"/>
    </source>
</evidence>
<dbReference type="RefSeq" id="WP_141962813.1">
    <property type="nucleotide sequence ID" value="NZ_VFOZ01000002.1"/>
</dbReference>
<dbReference type="OrthoDB" id="3366108at2"/>
<gene>
    <name evidence="1" type="ORF">FB559_8159</name>
</gene>
<accession>A0A543C185</accession>
<organism evidence="1 2">
    <name type="scientific">Actinoallomurus bryophytorum</name>
    <dbReference type="NCBI Taxonomy" id="1490222"/>
    <lineage>
        <taxon>Bacteria</taxon>
        <taxon>Bacillati</taxon>
        <taxon>Actinomycetota</taxon>
        <taxon>Actinomycetes</taxon>
        <taxon>Streptosporangiales</taxon>
        <taxon>Thermomonosporaceae</taxon>
        <taxon>Actinoallomurus</taxon>
    </lineage>
</organism>
<protein>
    <submittedName>
        <fullName evidence="1">Uncharacterized protein</fullName>
    </submittedName>
</protein>
<name>A0A543C185_9ACTN</name>
<keyword evidence="2" id="KW-1185">Reference proteome</keyword>
<reference evidence="1 2" key="1">
    <citation type="submission" date="2019-06" db="EMBL/GenBank/DDBJ databases">
        <title>Sequencing the genomes of 1000 actinobacteria strains.</title>
        <authorList>
            <person name="Klenk H.-P."/>
        </authorList>
    </citation>
    <scope>NUCLEOTIDE SEQUENCE [LARGE SCALE GENOMIC DNA]</scope>
    <source>
        <strain evidence="1 2">DSM 102200</strain>
    </source>
</reference>
<dbReference type="Proteomes" id="UP000316096">
    <property type="component" value="Unassembled WGS sequence"/>
</dbReference>
<comment type="caution">
    <text evidence="1">The sequence shown here is derived from an EMBL/GenBank/DDBJ whole genome shotgun (WGS) entry which is preliminary data.</text>
</comment>
<proteinExistence type="predicted"/>
<sequence>MNANTVIAVCATVIALGSLWISYTQARATESHNRQTVRPLLKIRRIKNYANQETGLQIINAGLGPAIITESVVSLDGKIIGQWNLDTYHKVVAVAALPIEPYVYTAFSGTTILVGQTSFLLHLDDYVDEEHDWFWKLISQRIDIEIHYESLYGGEDYRVELPPLS</sequence>
<evidence type="ECO:0000313" key="2">
    <source>
        <dbReference type="Proteomes" id="UP000316096"/>
    </source>
</evidence>
<dbReference type="AlphaFoldDB" id="A0A543C185"/>